<dbReference type="EMBL" id="DF142977">
    <property type="protein sequence ID" value="GAA49678.1"/>
    <property type="molecule type" value="Genomic_DNA"/>
</dbReference>
<gene>
    <name evidence="2" type="ORF">CLF_103417</name>
</gene>
<organism evidence="2 3">
    <name type="scientific">Clonorchis sinensis</name>
    <name type="common">Chinese liver fluke</name>
    <dbReference type="NCBI Taxonomy" id="79923"/>
    <lineage>
        <taxon>Eukaryota</taxon>
        <taxon>Metazoa</taxon>
        <taxon>Spiralia</taxon>
        <taxon>Lophotrochozoa</taxon>
        <taxon>Platyhelminthes</taxon>
        <taxon>Trematoda</taxon>
        <taxon>Digenea</taxon>
        <taxon>Opisthorchiida</taxon>
        <taxon>Opisthorchiata</taxon>
        <taxon>Opisthorchiidae</taxon>
        <taxon>Clonorchis</taxon>
    </lineage>
</organism>
<feature type="region of interest" description="Disordered" evidence="1">
    <location>
        <begin position="52"/>
        <end position="75"/>
    </location>
</feature>
<protein>
    <submittedName>
        <fullName evidence="2">Uncharacterized protein</fullName>
    </submittedName>
</protein>
<proteinExistence type="predicted"/>
<dbReference type="Proteomes" id="UP000008909">
    <property type="component" value="Unassembled WGS sequence"/>
</dbReference>
<feature type="compositionally biased region" description="Polar residues" evidence="1">
    <location>
        <begin position="58"/>
        <end position="75"/>
    </location>
</feature>
<evidence type="ECO:0000313" key="3">
    <source>
        <dbReference type="Proteomes" id="UP000008909"/>
    </source>
</evidence>
<evidence type="ECO:0000256" key="1">
    <source>
        <dbReference type="SAM" id="MobiDB-lite"/>
    </source>
</evidence>
<evidence type="ECO:0000313" key="2">
    <source>
        <dbReference type="EMBL" id="GAA49678.1"/>
    </source>
</evidence>
<dbReference type="AlphaFoldDB" id="G7Y9P4"/>
<name>G7Y9P4_CLOSI</name>
<keyword evidence="3" id="KW-1185">Reference proteome</keyword>
<sequence>MKAVTRNTKLQTSTVFDKRSLKAAQSSVCGDVEGEIIVIVVSRLLSNAIQNKTREETGSPTNFPPSSKRSVHSRNTPRLYEMNILSDDDNLLYNPEEARGLTYCQVAQAIETQRLGSNYGPSVLLSLVMVARNRFELGFRCSVDSFRRKFIARTSREKGCAIKTHALNPKSFSSCPRYVLVGSTIKSSSAKLCSNKTIGGTASPEERDRGYFGRASATLRSILLYGSKHGVKGKLTVDELLIIHRLRWIEHVLPTLQDRVLRIALSYQLYAEWKRWRSGKPLT</sequence>
<accession>G7Y9P4</accession>
<reference evidence="2" key="1">
    <citation type="journal article" date="2011" name="Genome Biol.">
        <title>The draft genome of the carcinogenic human liver fluke Clonorchis sinensis.</title>
        <authorList>
            <person name="Wang X."/>
            <person name="Chen W."/>
            <person name="Huang Y."/>
            <person name="Sun J."/>
            <person name="Men J."/>
            <person name="Liu H."/>
            <person name="Luo F."/>
            <person name="Guo L."/>
            <person name="Lv X."/>
            <person name="Deng C."/>
            <person name="Zhou C."/>
            <person name="Fan Y."/>
            <person name="Li X."/>
            <person name="Huang L."/>
            <person name="Hu Y."/>
            <person name="Liang C."/>
            <person name="Hu X."/>
            <person name="Xu J."/>
            <person name="Yu X."/>
        </authorList>
    </citation>
    <scope>NUCLEOTIDE SEQUENCE [LARGE SCALE GENOMIC DNA]</scope>
    <source>
        <strain evidence="2">Henan</strain>
    </source>
</reference>
<reference key="2">
    <citation type="submission" date="2011-10" db="EMBL/GenBank/DDBJ databases">
        <title>The genome and transcriptome sequence of Clonorchis sinensis provide insights into the carcinogenic liver fluke.</title>
        <authorList>
            <person name="Wang X."/>
            <person name="Huang Y."/>
            <person name="Chen W."/>
            <person name="Liu H."/>
            <person name="Guo L."/>
            <person name="Chen Y."/>
            <person name="Luo F."/>
            <person name="Zhou W."/>
            <person name="Sun J."/>
            <person name="Mao Q."/>
            <person name="Liang P."/>
            <person name="Zhou C."/>
            <person name="Tian Y."/>
            <person name="Men J."/>
            <person name="Lv X."/>
            <person name="Huang L."/>
            <person name="Zhou J."/>
            <person name="Hu Y."/>
            <person name="Li R."/>
            <person name="Zhang F."/>
            <person name="Lei H."/>
            <person name="Li X."/>
            <person name="Hu X."/>
            <person name="Liang C."/>
            <person name="Xu J."/>
            <person name="Wu Z."/>
            <person name="Yu X."/>
        </authorList>
    </citation>
    <scope>NUCLEOTIDE SEQUENCE</scope>
    <source>
        <strain>Henan</strain>
    </source>
</reference>